<comment type="caution">
    <text evidence="1">The sequence shown here is derived from an EMBL/GenBank/DDBJ whole genome shotgun (WGS) entry which is preliminary data.</text>
</comment>
<evidence type="ECO:0000313" key="2">
    <source>
        <dbReference type="Proteomes" id="UP000615446"/>
    </source>
</evidence>
<evidence type="ECO:0000313" key="1">
    <source>
        <dbReference type="EMBL" id="GES91162.1"/>
    </source>
</evidence>
<organism evidence="1 2">
    <name type="scientific">Rhizophagus clarus</name>
    <dbReference type="NCBI Taxonomy" id="94130"/>
    <lineage>
        <taxon>Eukaryota</taxon>
        <taxon>Fungi</taxon>
        <taxon>Fungi incertae sedis</taxon>
        <taxon>Mucoromycota</taxon>
        <taxon>Glomeromycotina</taxon>
        <taxon>Glomeromycetes</taxon>
        <taxon>Glomerales</taxon>
        <taxon>Glomeraceae</taxon>
        <taxon>Rhizophagus</taxon>
    </lineage>
</organism>
<protein>
    <submittedName>
        <fullName evidence="1">Uncharacterized protein</fullName>
    </submittedName>
</protein>
<reference evidence="1" key="1">
    <citation type="submission" date="2019-10" db="EMBL/GenBank/DDBJ databases">
        <title>Conservation and host-specific expression of non-tandemly repeated heterogenous ribosome RNA gene in arbuscular mycorrhizal fungi.</title>
        <authorList>
            <person name="Maeda T."/>
            <person name="Kobayashi Y."/>
            <person name="Nakagawa T."/>
            <person name="Ezawa T."/>
            <person name="Yamaguchi K."/>
            <person name="Bino T."/>
            <person name="Nishimoto Y."/>
            <person name="Shigenobu S."/>
            <person name="Kawaguchi M."/>
        </authorList>
    </citation>
    <scope>NUCLEOTIDE SEQUENCE</scope>
    <source>
        <strain evidence="1">HR1</strain>
    </source>
</reference>
<sequence length="90" mass="10445">MILNIKSGNILTNILGDEYYPEKMAAGFTCRLRLELGLKLRIRIRDWGKQIRWKGFEITSREGIFGLNFGIELETTNSKNNEITPFSFVF</sequence>
<name>A0A8H3QTT2_9GLOM</name>
<gene>
    <name evidence="1" type="ORF">RCL2_001799600</name>
</gene>
<proteinExistence type="predicted"/>
<accession>A0A8H3QTT2</accession>
<dbReference type="EMBL" id="BLAL01000197">
    <property type="protein sequence ID" value="GES91162.1"/>
    <property type="molecule type" value="Genomic_DNA"/>
</dbReference>
<dbReference type="AlphaFoldDB" id="A0A8H3QTT2"/>
<dbReference type="Proteomes" id="UP000615446">
    <property type="component" value="Unassembled WGS sequence"/>
</dbReference>